<evidence type="ECO:0000313" key="3">
    <source>
        <dbReference type="EMBL" id="XCG62110.1"/>
    </source>
</evidence>
<dbReference type="RefSeq" id="WP_353647725.1">
    <property type="nucleotide sequence ID" value="NZ_CP159218.1"/>
</dbReference>
<dbReference type="InterPro" id="IPR036249">
    <property type="entry name" value="Thioredoxin-like_sf"/>
</dbReference>
<dbReference type="Pfam" id="PF14561">
    <property type="entry name" value="TPR_20"/>
    <property type="match status" value="1"/>
</dbReference>
<dbReference type="CDD" id="cd02956">
    <property type="entry name" value="ybbN"/>
    <property type="match status" value="1"/>
</dbReference>
<evidence type="ECO:0000259" key="2">
    <source>
        <dbReference type="Pfam" id="PF00085"/>
    </source>
</evidence>
<dbReference type="SUPFAM" id="SSF52833">
    <property type="entry name" value="Thioredoxin-like"/>
    <property type="match status" value="1"/>
</dbReference>
<dbReference type="AlphaFoldDB" id="A0AAU8DK18"/>
<feature type="compositionally biased region" description="Low complexity" evidence="1">
    <location>
        <begin position="33"/>
        <end position="60"/>
    </location>
</feature>
<dbReference type="InterPro" id="IPR013766">
    <property type="entry name" value="Thioredoxin_domain"/>
</dbReference>
<name>A0AAU8DK18_9ACTN</name>
<sequence>MTRPTPPPAAQRQAAVSAAFAGAVDLSSLAARAQQPAVPAGATPGPDAAASPDPAATPGAPRSPFVIEVTEENFRQVVEASAQVLVVIELGDARDNAASVLATVVDASGGSWVLGQVDVTAAPRVAQAFGVQAVPTVVALAAGQPVDSYTGVQTEPQVRQWITGLLDALRDRLPGIAAAEAENGGPPPKPEDPRLTAAEELMSDGSYADAETAFQKILDSEPANADAARGRTAAIFYGRVAAAPEGAVALADAAPDDVAAQCIAADVQVADSDVAGAFDRLIGAVRRGGPEEKTALREHLVLLFGLFDVDDPQVVAARRSLAAALY</sequence>
<dbReference type="EMBL" id="CP159218">
    <property type="protein sequence ID" value="XCG62110.1"/>
    <property type="molecule type" value="Genomic_DNA"/>
</dbReference>
<proteinExistence type="predicted"/>
<organism evidence="3">
    <name type="scientific">Nakamurella sp. A5-74</name>
    <dbReference type="NCBI Taxonomy" id="3158264"/>
    <lineage>
        <taxon>Bacteria</taxon>
        <taxon>Bacillati</taxon>
        <taxon>Actinomycetota</taxon>
        <taxon>Actinomycetes</taxon>
        <taxon>Nakamurellales</taxon>
        <taxon>Nakamurellaceae</taxon>
        <taxon>Nakamurella</taxon>
    </lineage>
</organism>
<accession>A0AAU8DK18</accession>
<evidence type="ECO:0000256" key="1">
    <source>
        <dbReference type="SAM" id="MobiDB-lite"/>
    </source>
</evidence>
<feature type="domain" description="Thioredoxin" evidence="2">
    <location>
        <begin position="66"/>
        <end position="163"/>
    </location>
</feature>
<dbReference type="Gene3D" id="3.40.30.10">
    <property type="entry name" value="Glutaredoxin"/>
    <property type="match status" value="1"/>
</dbReference>
<dbReference type="Pfam" id="PF00085">
    <property type="entry name" value="Thioredoxin"/>
    <property type="match status" value="1"/>
</dbReference>
<protein>
    <submittedName>
        <fullName evidence="3">Tetratricopeptide repeat protein</fullName>
    </submittedName>
</protein>
<reference evidence="3" key="1">
    <citation type="submission" date="2024-05" db="EMBL/GenBank/DDBJ databases">
        <authorList>
            <person name="Cai S.Y."/>
            <person name="Jin L.M."/>
            <person name="Li H.R."/>
        </authorList>
    </citation>
    <scope>NUCLEOTIDE SEQUENCE</scope>
    <source>
        <strain evidence="3">A5-74</strain>
    </source>
</reference>
<dbReference type="Gene3D" id="1.25.40.10">
    <property type="entry name" value="Tetratricopeptide repeat domain"/>
    <property type="match status" value="1"/>
</dbReference>
<feature type="region of interest" description="Disordered" evidence="1">
    <location>
        <begin position="33"/>
        <end position="62"/>
    </location>
</feature>
<gene>
    <name evidence="3" type="ORF">ABLG96_12570</name>
</gene>
<dbReference type="GO" id="GO:0006950">
    <property type="term" value="P:response to stress"/>
    <property type="evidence" value="ECO:0007669"/>
    <property type="project" value="UniProtKB-ARBA"/>
</dbReference>
<dbReference type="InterPro" id="IPR011990">
    <property type="entry name" value="TPR-like_helical_dom_sf"/>
</dbReference>